<dbReference type="AlphaFoldDB" id="A0A7W5H3B4"/>
<keyword evidence="2" id="KW-1185">Reference proteome</keyword>
<gene>
    <name evidence="1" type="ORF">FHS27_000869</name>
</gene>
<evidence type="ECO:0000313" key="2">
    <source>
        <dbReference type="Proteomes" id="UP000536179"/>
    </source>
</evidence>
<organism evidence="1 2">
    <name type="scientific">Aporhodopirellula rubra</name>
    <dbReference type="NCBI Taxonomy" id="980271"/>
    <lineage>
        <taxon>Bacteria</taxon>
        <taxon>Pseudomonadati</taxon>
        <taxon>Planctomycetota</taxon>
        <taxon>Planctomycetia</taxon>
        <taxon>Pirellulales</taxon>
        <taxon>Pirellulaceae</taxon>
        <taxon>Aporhodopirellula</taxon>
    </lineage>
</organism>
<dbReference type="Proteomes" id="UP000536179">
    <property type="component" value="Unassembled WGS sequence"/>
</dbReference>
<protein>
    <submittedName>
        <fullName evidence="1">Uncharacterized protein</fullName>
    </submittedName>
</protein>
<reference evidence="1 2" key="1">
    <citation type="submission" date="2020-08" db="EMBL/GenBank/DDBJ databases">
        <title>Genomic Encyclopedia of Type Strains, Phase III (KMG-III): the genomes of soil and plant-associated and newly described type strains.</title>
        <authorList>
            <person name="Whitman W."/>
        </authorList>
    </citation>
    <scope>NUCLEOTIDE SEQUENCE [LARGE SCALE GENOMIC DNA]</scope>
    <source>
        <strain evidence="1 2">CECT 8075</strain>
    </source>
</reference>
<comment type="caution">
    <text evidence="1">The sequence shown here is derived from an EMBL/GenBank/DDBJ whole genome shotgun (WGS) entry which is preliminary data.</text>
</comment>
<sequence length="519" mass="58306">MNGGQFTIFEMNGDGMMPEDKIDAVSATVDLPLFGMTQRSVSASIGRDENERASSVSFIVDGLTDDQINQVCQISETSRRLVGDTIDGVLNNGDRFNASIAYVSHIEFGSNKINLTCNVDGFYVTSTNQNGNLGNCGEWVFRLANIRIPLGDCPTQLSTDFIQGSNQEWADKLNAAKSLYNEACPGVLESSQPIQASEVKIRGGFRNNRVVFQFANRTWRLDDDLLGCWPRRPSKIATAVNSGILSTESQQGDSFESVSEVAEIITDILSLAQSRDIKWIACRHNDLQQKVRTLREQHPPILGFNQELGELVGNWEVGNLSRFIVGSEPAITKDPLWWSETIGLLLQVGGSKQMIVRCSLLNIILDRITTKIVVDNDDPEIDPNLNQRIDRRWFRFLLHLLLRTLSPQWEKWRTDTHCDNTIKGWNASPSFPKKIQRACEQLGIPSPSGRTVGNRHRILHVGEFDKKLRSIDQKAEYTLWLQSIVQLMLVKLLGFDGLIFLPDTPPDPKRVSEFCDRVD</sequence>
<dbReference type="EMBL" id="JACHXU010000002">
    <property type="protein sequence ID" value="MBB3205102.1"/>
    <property type="molecule type" value="Genomic_DNA"/>
</dbReference>
<proteinExistence type="predicted"/>
<accession>A0A7W5H3B4</accession>
<name>A0A7W5H3B4_9BACT</name>
<dbReference type="RefSeq" id="WP_184302103.1">
    <property type="nucleotide sequence ID" value="NZ_JACHXU010000002.1"/>
</dbReference>
<evidence type="ECO:0000313" key="1">
    <source>
        <dbReference type="EMBL" id="MBB3205102.1"/>
    </source>
</evidence>